<dbReference type="EC" id="6.3.2.17" evidence="2"/>
<dbReference type="InterPro" id="IPR036565">
    <property type="entry name" value="Mur-like_cat_sf"/>
</dbReference>
<name>A0A0G1S193_9BACT</name>
<dbReference type="SUPFAM" id="SSF53623">
    <property type="entry name" value="MurD-like peptide ligases, catalytic domain"/>
    <property type="match status" value="1"/>
</dbReference>
<evidence type="ECO:0000313" key="14">
    <source>
        <dbReference type="Proteomes" id="UP000034175"/>
    </source>
</evidence>
<evidence type="ECO:0000256" key="5">
    <source>
        <dbReference type="ARBA" id="ARBA00022741"/>
    </source>
</evidence>
<feature type="domain" description="Mur ligase C-terminal" evidence="11">
    <location>
        <begin position="287"/>
        <end position="410"/>
    </location>
</feature>
<evidence type="ECO:0000256" key="7">
    <source>
        <dbReference type="ARBA" id="ARBA00022842"/>
    </source>
</evidence>
<dbReference type="Gene3D" id="3.90.190.20">
    <property type="entry name" value="Mur ligase, C-terminal domain"/>
    <property type="match status" value="1"/>
</dbReference>
<dbReference type="InterPro" id="IPR001645">
    <property type="entry name" value="Folylpolyglutamate_synth"/>
</dbReference>
<dbReference type="PIRSF" id="PIRSF001563">
    <property type="entry name" value="Folylpolyglu_synth"/>
    <property type="match status" value="1"/>
</dbReference>
<accession>A0A0G1S193</accession>
<dbReference type="PANTHER" id="PTHR11136">
    <property type="entry name" value="FOLYLPOLYGLUTAMATE SYNTHASE-RELATED"/>
    <property type="match status" value="1"/>
</dbReference>
<keyword evidence="5 10" id="KW-0547">Nucleotide-binding</keyword>
<dbReference type="GO" id="GO:0046872">
    <property type="term" value="F:metal ion binding"/>
    <property type="evidence" value="ECO:0007669"/>
    <property type="project" value="UniProtKB-KW"/>
</dbReference>
<protein>
    <recommendedName>
        <fullName evidence="2">tetrahydrofolate synthase</fullName>
        <ecNumber evidence="2">6.3.2.17</ecNumber>
    </recommendedName>
    <alternativeName>
        <fullName evidence="8">Tetrahydrofolylpolyglutamate synthase</fullName>
    </alternativeName>
</protein>
<keyword evidence="4" id="KW-0479">Metal-binding</keyword>
<dbReference type="NCBIfam" id="TIGR01499">
    <property type="entry name" value="folC"/>
    <property type="match status" value="1"/>
</dbReference>
<dbReference type="AlphaFoldDB" id="A0A0G1S193"/>
<comment type="catalytic activity">
    <reaction evidence="9">
        <text>(6S)-5,6,7,8-tetrahydrofolyl-(gamma-L-Glu)(n) + L-glutamate + ATP = (6S)-5,6,7,8-tetrahydrofolyl-(gamma-L-Glu)(n+1) + ADP + phosphate + H(+)</text>
        <dbReference type="Rhea" id="RHEA:10580"/>
        <dbReference type="Rhea" id="RHEA-COMP:14738"/>
        <dbReference type="Rhea" id="RHEA-COMP:14740"/>
        <dbReference type="ChEBI" id="CHEBI:15378"/>
        <dbReference type="ChEBI" id="CHEBI:29985"/>
        <dbReference type="ChEBI" id="CHEBI:30616"/>
        <dbReference type="ChEBI" id="CHEBI:43474"/>
        <dbReference type="ChEBI" id="CHEBI:141005"/>
        <dbReference type="ChEBI" id="CHEBI:456216"/>
        <dbReference type="EC" id="6.3.2.17"/>
    </reaction>
</comment>
<dbReference type="GO" id="GO:0008841">
    <property type="term" value="F:dihydrofolate synthase activity"/>
    <property type="evidence" value="ECO:0007669"/>
    <property type="project" value="TreeGrafter"/>
</dbReference>
<evidence type="ECO:0000256" key="6">
    <source>
        <dbReference type="ARBA" id="ARBA00022840"/>
    </source>
</evidence>
<organism evidence="13 14">
    <name type="scientific">Candidatus Magasanikbacteria bacterium GW2011_GWA2_46_17</name>
    <dbReference type="NCBI Taxonomy" id="1619042"/>
    <lineage>
        <taxon>Bacteria</taxon>
        <taxon>Candidatus Magasanikiibacteriota</taxon>
    </lineage>
</organism>
<dbReference type="InterPro" id="IPR013221">
    <property type="entry name" value="Mur_ligase_cen"/>
</dbReference>
<evidence type="ECO:0000313" key="13">
    <source>
        <dbReference type="EMBL" id="KKU26985.1"/>
    </source>
</evidence>
<evidence type="ECO:0000256" key="9">
    <source>
        <dbReference type="ARBA" id="ARBA00047493"/>
    </source>
</evidence>
<comment type="similarity">
    <text evidence="1 10">Belongs to the folylpolyglutamate synthase family.</text>
</comment>
<gene>
    <name evidence="13" type="ORF">UX39_C0005G0023</name>
</gene>
<dbReference type="GO" id="GO:0005524">
    <property type="term" value="F:ATP binding"/>
    <property type="evidence" value="ECO:0007669"/>
    <property type="project" value="UniProtKB-KW"/>
</dbReference>
<keyword evidence="3 10" id="KW-0436">Ligase</keyword>
<dbReference type="PANTHER" id="PTHR11136:SF0">
    <property type="entry name" value="DIHYDROFOLATE SYNTHETASE-RELATED"/>
    <property type="match status" value="1"/>
</dbReference>
<evidence type="ECO:0000259" key="12">
    <source>
        <dbReference type="Pfam" id="PF08245"/>
    </source>
</evidence>
<feature type="domain" description="Mur ligase central" evidence="12">
    <location>
        <begin position="69"/>
        <end position="217"/>
    </location>
</feature>
<reference evidence="13 14" key="1">
    <citation type="journal article" date="2015" name="Nature">
        <title>rRNA introns, odd ribosomes, and small enigmatic genomes across a large radiation of phyla.</title>
        <authorList>
            <person name="Brown C.T."/>
            <person name="Hug L.A."/>
            <person name="Thomas B.C."/>
            <person name="Sharon I."/>
            <person name="Castelle C.J."/>
            <person name="Singh A."/>
            <person name="Wilkins M.J."/>
            <person name="Williams K.H."/>
            <person name="Banfield J.F."/>
        </authorList>
    </citation>
    <scope>NUCLEOTIDE SEQUENCE [LARGE SCALE GENOMIC DNA]</scope>
</reference>
<evidence type="ECO:0000259" key="11">
    <source>
        <dbReference type="Pfam" id="PF02875"/>
    </source>
</evidence>
<keyword evidence="7" id="KW-0460">Magnesium</keyword>
<dbReference type="EMBL" id="LCMA01000005">
    <property type="protein sequence ID" value="KKU26985.1"/>
    <property type="molecule type" value="Genomic_DNA"/>
</dbReference>
<evidence type="ECO:0000256" key="1">
    <source>
        <dbReference type="ARBA" id="ARBA00008276"/>
    </source>
</evidence>
<evidence type="ECO:0000256" key="4">
    <source>
        <dbReference type="ARBA" id="ARBA00022723"/>
    </source>
</evidence>
<comment type="caution">
    <text evidence="13">The sequence shown here is derived from an EMBL/GenBank/DDBJ whole genome shotgun (WGS) entry which is preliminary data.</text>
</comment>
<dbReference type="SUPFAM" id="SSF53244">
    <property type="entry name" value="MurD-like peptide ligases, peptide-binding domain"/>
    <property type="match status" value="1"/>
</dbReference>
<dbReference type="PATRIC" id="fig|1619042.3.peg.261"/>
<keyword evidence="6 10" id="KW-0067">ATP-binding</keyword>
<evidence type="ECO:0000256" key="8">
    <source>
        <dbReference type="ARBA" id="ARBA00030592"/>
    </source>
</evidence>
<dbReference type="Gene3D" id="3.40.1190.10">
    <property type="entry name" value="Mur-like, catalytic domain"/>
    <property type="match status" value="1"/>
</dbReference>
<proteinExistence type="inferred from homology"/>
<dbReference type="Pfam" id="PF02875">
    <property type="entry name" value="Mur_ligase_C"/>
    <property type="match status" value="1"/>
</dbReference>
<dbReference type="GO" id="GO:0005737">
    <property type="term" value="C:cytoplasm"/>
    <property type="evidence" value="ECO:0007669"/>
    <property type="project" value="TreeGrafter"/>
</dbReference>
<evidence type="ECO:0000256" key="10">
    <source>
        <dbReference type="PIRNR" id="PIRNR001563"/>
    </source>
</evidence>
<evidence type="ECO:0000256" key="2">
    <source>
        <dbReference type="ARBA" id="ARBA00013025"/>
    </source>
</evidence>
<dbReference type="InterPro" id="IPR004101">
    <property type="entry name" value="Mur_ligase_C"/>
</dbReference>
<dbReference type="Pfam" id="PF08245">
    <property type="entry name" value="Mur_ligase_M"/>
    <property type="match status" value="1"/>
</dbReference>
<evidence type="ECO:0000256" key="3">
    <source>
        <dbReference type="ARBA" id="ARBA00022598"/>
    </source>
</evidence>
<dbReference type="Proteomes" id="UP000034175">
    <property type="component" value="Unassembled WGS sequence"/>
</dbReference>
<dbReference type="InterPro" id="IPR036615">
    <property type="entry name" value="Mur_ligase_C_dom_sf"/>
</dbReference>
<sequence length="433" mass="48486">MLGFPHSMEKDFDRFHKAVDFIDSLGNLPLFPEYMESGEQSHPEIYLKRMRYFLKLLGNPEKNFKFVHVTGTAGKGTVATMIHNSLVASGKKCGLFTSPYVVSATEKIQVGDWYIGAGEFADLVEVVKPVIDTAYISGEFGRPSHFEIYFALALLYFKQKKCEWAVLEVGCGGRYDATNIIKSPEASAVTCIDYDHTEILGSTLKVIAYDKAGIIKRGSKFFTTEKRPALRKIFERVCGEEEASFEAVFPAANGDSNKLLAETILRSLGVSEVSIRKGITRTKLPARFEVVSRKPLVIIDGAHNRSKMAHTVALLKKEKFGKLFLIIGIADNKDSHDIFQNIIPLADEIFFTRFASRDRKPAPPLRLLKESKRYLKPSAKVKIYLDSSDALAAACDRLGKDDCLLATGSFFLAGELRKRWFPEGRILKGRRSF</sequence>
<dbReference type="GO" id="GO:0004326">
    <property type="term" value="F:tetrahydrofolylpolyglutamate synthase activity"/>
    <property type="evidence" value="ECO:0007669"/>
    <property type="project" value="UniProtKB-EC"/>
</dbReference>